<protein>
    <submittedName>
        <fullName evidence="1">Uncharacterized protein</fullName>
    </submittedName>
</protein>
<comment type="caution">
    <text evidence="1">The sequence shown here is derived from an EMBL/GenBank/DDBJ whole genome shotgun (WGS) entry which is preliminary data.</text>
</comment>
<sequence length="61" mass="7106">MGGINSPFILQKSCLPEAAFFYDFNKVFMPCCLRFRGTPLFKQNRQCFFRMLSSLTENVTN</sequence>
<dbReference type="AlphaFoldDB" id="A0A2T4U2W4"/>
<accession>A0A2T4U2W4</accession>
<proteinExistence type="predicted"/>
<reference evidence="1 2" key="1">
    <citation type="submission" date="2018-03" db="EMBL/GenBank/DDBJ databases">
        <title>Alkalicoccus saliphilus sp. nov., isolated from a mineral pool.</title>
        <authorList>
            <person name="Zhao B."/>
        </authorList>
    </citation>
    <scope>NUCLEOTIDE SEQUENCE [LARGE SCALE GENOMIC DNA]</scope>
    <source>
        <strain evidence="1 2">6AG</strain>
    </source>
</reference>
<keyword evidence="2" id="KW-1185">Reference proteome</keyword>
<name>A0A2T4U2W4_9BACI</name>
<organism evidence="1 2">
    <name type="scientific">Alkalicoccus saliphilus</name>
    <dbReference type="NCBI Taxonomy" id="200989"/>
    <lineage>
        <taxon>Bacteria</taxon>
        <taxon>Bacillati</taxon>
        <taxon>Bacillota</taxon>
        <taxon>Bacilli</taxon>
        <taxon>Bacillales</taxon>
        <taxon>Bacillaceae</taxon>
        <taxon>Alkalicoccus</taxon>
    </lineage>
</organism>
<evidence type="ECO:0000313" key="1">
    <source>
        <dbReference type="EMBL" id="PTL37736.1"/>
    </source>
</evidence>
<dbReference type="Proteomes" id="UP000240509">
    <property type="component" value="Unassembled WGS sequence"/>
</dbReference>
<gene>
    <name evidence="1" type="ORF">C6Y45_14820</name>
</gene>
<evidence type="ECO:0000313" key="2">
    <source>
        <dbReference type="Proteomes" id="UP000240509"/>
    </source>
</evidence>
<dbReference type="EMBL" id="PZJJ01000035">
    <property type="protein sequence ID" value="PTL37736.1"/>
    <property type="molecule type" value="Genomic_DNA"/>
</dbReference>